<keyword evidence="5" id="KW-1185">Reference proteome</keyword>
<dbReference type="EMBL" id="JAIVFL010000001">
    <property type="protein sequence ID" value="MCI4675906.1"/>
    <property type="molecule type" value="Genomic_DNA"/>
</dbReference>
<reference evidence="4" key="1">
    <citation type="journal article" date="2022" name="ISME J.">
        <title>Identification of active gaseous-alkane degraders at natural gas seeps.</title>
        <authorList>
            <person name="Farhan Ul Haque M."/>
            <person name="Hernandez M."/>
            <person name="Crombie A.T."/>
            <person name="Murrell J.C."/>
        </authorList>
    </citation>
    <scope>NUCLEOTIDE SEQUENCE</scope>
    <source>
        <strain evidence="4">ANDR5</strain>
    </source>
</reference>
<feature type="domain" description="Right handed beta helix" evidence="3">
    <location>
        <begin position="233"/>
        <end position="345"/>
    </location>
</feature>
<evidence type="ECO:0000256" key="1">
    <source>
        <dbReference type="SAM" id="MobiDB-lite"/>
    </source>
</evidence>
<proteinExistence type="predicted"/>
<keyword evidence="2" id="KW-0812">Transmembrane</keyword>
<dbReference type="InterPro" id="IPR039448">
    <property type="entry name" value="Beta_helix"/>
</dbReference>
<dbReference type="Proteomes" id="UP001139068">
    <property type="component" value="Unassembled WGS sequence"/>
</dbReference>
<evidence type="ECO:0000313" key="5">
    <source>
        <dbReference type="Proteomes" id="UP001139068"/>
    </source>
</evidence>
<dbReference type="Gene3D" id="2.160.20.10">
    <property type="entry name" value="Single-stranded right-handed beta-helix, Pectin lyase-like"/>
    <property type="match status" value="1"/>
</dbReference>
<accession>A0ABS9YXD5</accession>
<keyword evidence="2" id="KW-0472">Membrane</keyword>
<evidence type="ECO:0000313" key="4">
    <source>
        <dbReference type="EMBL" id="MCI4675906.1"/>
    </source>
</evidence>
<dbReference type="InterPro" id="IPR011050">
    <property type="entry name" value="Pectin_lyase_fold/virulence"/>
</dbReference>
<evidence type="ECO:0000259" key="3">
    <source>
        <dbReference type="Pfam" id="PF13229"/>
    </source>
</evidence>
<dbReference type="RefSeq" id="WP_243072163.1">
    <property type="nucleotide sequence ID" value="NZ_JAIVFL010000001.1"/>
</dbReference>
<gene>
    <name evidence="4" type="ORF">K9U37_13890</name>
</gene>
<evidence type="ECO:0000256" key="2">
    <source>
        <dbReference type="SAM" id="Phobius"/>
    </source>
</evidence>
<comment type="caution">
    <text evidence="4">The sequence shown here is derived from an EMBL/GenBank/DDBJ whole genome shotgun (WGS) entry which is preliminary data.</text>
</comment>
<keyword evidence="2" id="KW-1133">Transmembrane helix</keyword>
<feature type="region of interest" description="Disordered" evidence="1">
    <location>
        <begin position="40"/>
        <end position="82"/>
    </location>
</feature>
<dbReference type="InterPro" id="IPR012334">
    <property type="entry name" value="Pectin_lyas_fold"/>
</dbReference>
<sequence>MPEHLRPPRRRLRSLRFGFGVVIVVVLFAGLAIFGAHTTQHGTQPTRNAAPAPLPPPVPPPGHTAFHISPHGDDSNPGTLDKPWRTIARAMAQTYVAGDQLLFQRGGEYFGIIDRVPTPEGSRRWVIGAYGEGAMPVITSAKILNNSAAWTMTAPNVWRINLNDPTAHGGWAEVGTNVGFLATGTTIHAAKKKALADLRAPWDFYDDDDTYLYVQSTGNPSALAPDLRAAPDSVLIRLHSNTEIDGIEMRDCGGHAIRGEDDPIVNVRVLDNYIHHIGGSYLIGYADDKVRYGNGIECLDSCADWLVQGNEVHDVYDSAFTCQGSGTTTNVRVTRNYFHDNSHNIEFWTEEPGGGLHQILIDDNDFVEGGGGWGGPARPDQENRAQFISYGWDLPADIVLTKNRVRGAQGSYVYHAPAAPHPAGWVFSDNDVQLAAGTLMQNGQPYTIDDAAAWAVANKTETGSTFEVSSRP</sequence>
<name>A0ABS9YXD5_9MYCO</name>
<feature type="transmembrane region" description="Helical" evidence="2">
    <location>
        <begin position="15"/>
        <end position="36"/>
    </location>
</feature>
<protein>
    <submittedName>
        <fullName evidence="4">Right-handed parallel beta-helix repeat-containing protein</fullName>
    </submittedName>
</protein>
<organism evidence="4 5">
    <name type="scientific">Candidatus Mycolicibacterium alkanivorans</name>
    <dbReference type="NCBI Taxonomy" id="2954114"/>
    <lineage>
        <taxon>Bacteria</taxon>
        <taxon>Bacillati</taxon>
        <taxon>Actinomycetota</taxon>
        <taxon>Actinomycetes</taxon>
        <taxon>Mycobacteriales</taxon>
        <taxon>Mycobacteriaceae</taxon>
        <taxon>Mycolicibacterium</taxon>
    </lineage>
</organism>
<feature type="compositionally biased region" description="Pro residues" evidence="1">
    <location>
        <begin position="52"/>
        <end position="62"/>
    </location>
</feature>
<dbReference type="SUPFAM" id="SSF51126">
    <property type="entry name" value="Pectin lyase-like"/>
    <property type="match status" value="1"/>
</dbReference>
<dbReference type="Pfam" id="PF13229">
    <property type="entry name" value="Beta_helix"/>
    <property type="match status" value="1"/>
</dbReference>